<dbReference type="InterPro" id="IPR000683">
    <property type="entry name" value="Gfo/Idh/MocA-like_OxRdtase_N"/>
</dbReference>
<keyword evidence="4" id="KW-1185">Reference proteome</keyword>
<sequence>MSRAPNQQPLRVVVVGLGQMGRSHALAYHTNPAFEIVALCSRGTVDLPPELSGYRMVDSLAAGLDLKPDVVSINTYTDSHVELAIEAMEAGAHVFVEKPLALSTESALAAVNAARRTGRKLVVGYILRHHPSWNEFIKTARGLGAPYVMRMNLNQPSVGAAWEIHKRLLQTTPPFVDCGVHYVDIMCQITDSRPVQVRGMGVRLASDIAPDQVNYSHLQILFEDGSVGWYEAGWGPMISGTASMIKNVIGTHGAVSLVMGEGADSADINSHTGAGQLCLRIAPSEANSQDYSDGWISIGDGVGHQMLCDREQAFLAEAIREDLDLTGHHEAAVRSLDIVLAAQRSMRENRAIDL</sequence>
<comment type="caution">
    <text evidence="3">The sequence shown here is derived from an EMBL/GenBank/DDBJ whole genome shotgun (WGS) entry which is preliminary data.</text>
</comment>
<dbReference type="InterPro" id="IPR055170">
    <property type="entry name" value="GFO_IDH_MocA-like_dom"/>
</dbReference>
<dbReference type="Pfam" id="PF01408">
    <property type="entry name" value="GFO_IDH_MocA"/>
    <property type="match status" value="1"/>
</dbReference>
<feature type="domain" description="GFO/IDH/MocA-like oxidoreductase" evidence="2">
    <location>
        <begin position="143"/>
        <end position="235"/>
    </location>
</feature>
<evidence type="ECO:0000313" key="3">
    <source>
        <dbReference type="EMBL" id="KAB8065255.1"/>
    </source>
</evidence>
<dbReference type="SUPFAM" id="SSF51735">
    <property type="entry name" value="NAD(P)-binding Rossmann-fold domains"/>
    <property type="match status" value="1"/>
</dbReference>
<feature type="domain" description="Gfo/Idh/MocA-like oxidoreductase N-terminal" evidence="1">
    <location>
        <begin position="10"/>
        <end position="125"/>
    </location>
</feature>
<dbReference type="InterPro" id="IPR051450">
    <property type="entry name" value="Gfo/Idh/MocA_Oxidoreductases"/>
</dbReference>
<dbReference type="GO" id="GO:0000166">
    <property type="term" value="F:nucleotide binding"/>
    <property type="evidence" value="ECO:0007669"/>
    <property type="project" value="InterPro"/>
</dbReference>
<evidence type="ECO:0000259" key="2">
    <source>
        <dbReference type="Pfam" id="PF22725"/>
    </source>
</evidence>
<dbReference type="Gene3D" id="3.30.360.10">
    <property type="entry name" value="Dihydrodipicolinate Reductase, domain 2"/>
    <property type="match status" value="1"/>
</dbReference>
<protein>
    <submittedName>
        <fullName evidence="3">Gfo/Idh/MocA family oxidoreductase</fullName>
    </submittedName>
</protein>
<dbReference type="Proteomes" id="UP000468717">
    <property type="component" value="Unassembled WGS sequence"/>
</dbReference>
<dbReference type="InterPro" id="IPR036291">
    <property type="entry name" value="NAD(P)-bd_dom_sf"/>
</dbReference>
<dbReference type="PANTHER" id="PTHR43377">
    <property type="entry name" value="BILIVERDIN REDUCTASE A"/>
    <property type="match status" value="1"/>
</dbReference>
<accession>A0A6I1I2Y0</accession>
<dbReference type="Pfam" id="PF22725">
    <property type="entry name" value="GFO_IDH_MocA_C3"/>
    <property type="match status" value="1"/>
</dbReference>
<name>A0A6I1I2Y0_9BURK</name>
<reference evidence="3 4" key="1">
    <citation type="submission" date="2019-10" db="EMBL/GenBank/DDBJ databases">
        <title>Three novel species isolated from a subtropical stream in China.</title>
        <authorList>
            <person name="Lu H."/>
        </authorList>
    </citation>
    <scope>NUCLEOTIDE SEQUENCE [LARGE SCALE GENOMIC DNA]</scope>
    <source>
        <strain evidence="3 4">FT13W</strain>
    </source>
</reference>
<organism evidence="3 4">
    <name type="scientific">Janthinobacterium violaceinigrum</name>
    <dbReference type="NCBI Taxonomy" id="2654252"/>
    <lineage>
        <taxon>Bacteria</taxon>
        <taxon>Pseudomonadati</taxon>
        <taxon>Pseudomonadota</taxon>
        <taxon>Betaproteobacteria</taxon>
        <taxon>Burkholderiales</taxon>
        <taxon>Oxalobacteraceae</taxon>
        <taxon>Janthinobacterium</taxon>
    </lineage>
</organism>
<gene>
    <name evidence="3" type="ORF">GCN75_09650</name>
</gene>
<dbReference type="AlphaFoldDB" id="A0A6I1I2Y0"/>
<dbReference type="RefSeq" id="WP_152282329.1">
    <property type="nucleotide sequence ID" value="NZ_WFLI01000008.1"/>
</dbReference>
<proteinExistence type="predicted"/>
<dbReference type="EMBL" id="WFLI01000008">
    <property type="protein sequence ID" value="KAB8065255.1"/>
    <property type="molecule type" value="Genomic_DNA"/>
</dbReference>
<evidence type="ECO:0000259" key="1">
    <source>
        <dbReference type="Pfam" id="PF01408"/>
    </source>
</evidence>
<evidence type="ECO:0000313" key="4">
    <source>
        <dbReference type="Proteomes" id="UP000468717"/>
    </source>
</evidence>
<dbReference type="Gene3D" id="3.40.50.720">
    <property type="entry name" value="NAD(P)-binding Rossmann-like Domain"/>
    <property type="match status" value="1"/>
</dbReference>
<dbReference type="PANTHER" id="PTHR43377:SF1">
    <property type="entry name" value="BILIVERDIN REDUCTASE A"/>
    <property type="match status" value="1"/>
</dbReference>
<dbReference type="SUPFAM" id="SSF55347">
    <property type="entry name" value="Glyceraldehyde-3-phosphate dehydrogenase-like, C-terminal domain"/>
    <property type="match status" value="1"/>
</dbReference>